<feature type="repeat" description="WD" evidence="3">
    <location>
        <begin position="128"/>
        <end position="160"/>
    </location>
</feature>
<dbReference type="InterPro" id="IPR001680">
    <property type="entry name" value="WD40_rpt"/>
</dbReference>
<evidence type="ECO:0000256" key="3">
    <source>
        <dbReference type="PROSITE-ProRule" id="PRU00221"/>
    </source>
</evidence>
<protein>
    <recommendedName>
        <fullName evidence="6">Methylosome protein 50</fullName>
    </recommendedName>
</protein>
<reference evidence="4 5" key="1">
    <citation type="submission" date="2023-09" db="EMBL/GenBank/DDBJ databases">
        <title>Genomes of two closely related lineages of the louse Polyplax serrata with different host specificities.</title>
        <authorList>
            <person name="Martinu J."/>
            <person name="Tarabai H."/>
            <person name="Stefka J."/>
            <person name="Hypsa V."/>
        </authorList>
    </citation>
    <scope>NUCLEOTIDE SEQUENCE [LARGE SCALE GENOMIC DNA]</scope>
    <source>
        <strain evidence="4">98ZLc_SE</strain>
    </source>
</reference>
<dbReference type="PROSITE" id="PS50082">
    <property type="entry name" value="WD_REPEATS_2"/>
    <property type="match status" value="1"/>
</dbReference>
<accession>A0ABR1ATN3</accession>
<evidence type="ECO:0000313" key="5">
    <source>
        <dbReference type="Proteomes" id="UP001359485"/>
    </source>
</evidence>
<evidence type="ECO:0000313" key="4">
    <source>
        <dbReference type="EMBL" id="KAK6627277.1"/>
    </source>
</evidence>
<dbReference type="PANTHER" id="PTHR46853:SF1">
    <property type="entry name" value="METHYLOSOME PROTEIN 50"/>
    <property type="match status" value="1"/>
</dbReference>
<gene>
    <name evidence="4" type="ORF">RUM44_009754</name>
</gene>
<keyword evidence="2" id="KW-0963">Cytoplasm</keyword>
<dbReference type="PROSITE" id="PS50294">
    <property type="entry name" value="WD_REPEATS_REGION"/>
    <property type="match status" value="1"/>
</dbReference>
<dbReference type="SMART" id="SM00320">
    <property type="entry name" value="WD40"/>
    <property type="match status" value="4"/>
</dbReference>
<organism evidence="4 5">
    <name type="scientific">Polyplax serrata</name>
    <name type="common">Common mouse louse</name>
    <dbReference type="NCBI Taxonomy" id="468196"/>
    <lineage>
        <taxon>Eukaryota</taxon>
        <taxon>Metazoa</taxon>
        <taxon>Ecdysozoa</taxon>
        <taxon>Arthropoda</taxon>
        <taxon>Hexapoda</taxon>
        <taxon>Insecta</taxon>
        <taxon>Pterygota</taxon>
        <taxon>Neoptera</taxon>
        <taxon>Paraneoptera</taxon>
        <taxon>Psocodea</taxon>
        <taxon>Troctomorpha</taxon>
        <taxon>Phthiraptera</taxon>
        <taxon>Anoplura</taxon>
        <taxon>Polyplacidae</taxon>
        <taxon>Polyplax</taxon>
    </lineage>
</organism>
<evidence type="ECO:0000256" key="1">
    <source>
        <dbReference type="ARBA" id="ARBA00004496"/>
    </source>
</evidence>
<keyword evidence="5" id="KW-1185">Reference proteome</keyword>
<dbReference type="Proteomes" id="UP001359485">
    <property type="component" value="Unassembled WGS sequence"/>
</dbReference>
<dbReference type="Pfam" id="PF00400">
    <property type="entry name" value="WD40"/>
    <property type="match status" value="3"/>
</dbReference>
<dbReference type="PANTHER" id="PTHR46853">
    <property type="entry name" value="METHYLOSOME PROTEIN 50"/>
    <property type="match status" value="1"/>
</dbReference>
<dbReference type="InterPro" id="IPR015943">
    <property type="entry name" value="WD40/YVTN_repeat-like_dom_sf"/>
</dbReference>
<dbReference type="InterPro" id="IPR036322">
    <property type="entry name" value="WD40_repeat_dom_sf"/>
</dbReference>
<comment type="caution">
    <text evidence="4">The sequence shown here is derived from an EMBL/GenBank/DDBJ whole genome shotgun (WGS) entry which is preliminary data.</text>
</comment>
<evidence type="ECO:0000256" key="2">
    <source>
        <dbReference type="ARBA" id="ARBA00022490"/>
    </source>
</evidence>
<evidence type="ECO:0008006" key="6">
    <source>
        <dbReference type="Google" id="ProtNLM"/>
    </source>
</evidence>
<dbReference type="Gene3D" id="2.130.10.10">
    <property type="entry name" value="YVTN repeat-like/Quinoprotein amine dehydrogenase"/>
    <property type="match status" value="1"/>
</dbReference>
<comment type="subcellular location">
    <subcellularLocation>
        <location evidence="1">Cytoplasm</location>
    </subcellularLocation>
</comment>
<dbReference type="SUPFAM" id="SSF50978">
    <property type="entry name" value="WD40 repeat-like"/>
    <property type="match status" value="1"/>
</dbReference>
<dbReference type="EMBL" id="JAWJWF010000045">
    <property type="protein sequence ID" value="KAK6627277.1"/>
    <property type="molecule type" value="Genomic_DNA"/>
</dbReference>
<keyword evidence="3" id="KW-0853">WD repeat</keyword>
<sequence>MENDIYQSEPNLLAEAYRNQCNVQKPRRIEKNMDFLDINNDGLFLLGTSSLSGRIWSGSIWVFNTFPSVPNIESSIAGIDFETGVAVGLWLNNKNVVIGCDSGSLHHLTLDIQTDSKSKPYFRINGVVTEHDDSIVALDLMKNMSKIISGGMDMNIKIWDEETLLCEKSYCPAHGHIVTSVSSQKNHSDIFVSTSLDRTSLIWDTRLEKPASLLIENECGYTSSSWVDNDCVILGSNDGSLSIIDLRAKQVLDTNFCSQRPIFKLLYNGAFQIVAVCADDPIVHAFSVKGKKLTEVYTSKERHKDFVRGLAWDTSLKTLYSCGWDSKVLQHNMNEEYI</sequence>
<dbReference type="InterPro" id="IPR052139">
    <property type="entry name" value="Methylosome_Comp_WDR77"/>
</dbReference>
<name>A0ABR1ATN3_POLSC</name>
<proteinExistence type="predicted"/>